<dbReference type="GO" id="GO:0046256">
    <property type="term" value="P:2,4,6-trinitrotoluene catabolic process"/>
    <property type="evidence" value="ECO:0007669"/>
    <property type="project" value="TreeGrafter"/>
</dbReference>
<keyword evidence="5" id="KW-0521">NADP</keyword>
<dbReference type="PANTHER" id="PTHR23026">
    <property type="entry name" value="NADPH NITROREDUCTASE"/>
    <property type="match status" value="1"/>
</dbReference>
<sequence>MNTAVERQNGATLIDALERRFTCKRYDPNGHVSDEDFSTILEAGRLSPSSFGFEPWKFLVIESDELLGKILDCCWGAKKNADRTVVILARRGVDAQSPWAHQISGHVHGLSPEDERARLATFEEFQRSDLHVLESDRALFDWAGKQTYIALANMLTAAALLGVDATPVEGYDADALNELLVKEGAFDPGEWGVSVLAQFGVHDPSHRAHPKLRRPIEEVVEHVR</sequence>
<dbReference type="GO" id="GO:0046857">
    <property type="term" value="F:oxidoreductase activity, acting on other nitrogenous compounds as donors, with NAD or NADP as acceptor"/>
    <property type="evidence" value="ECO:0007669"/>
    <property type="project" value="TreeGrafter"/>
</dbReference>
<evidence type="ECO:0000256" key="4">
    <source>
        <dbReference type="ARBA" id="ARBA00022643"/>
    </source>
</evidence>
<keyword evidence="3" id="KW-0285">Flavoprotein</keyword>
<evidence type="ECO:0000313" key="9">
    <source>
        <dbReference type="EMBL" id="QOY60853.1"/>
    </source>
</evidence>
<gene>
    <name evidence="9" type="ORF">INP52_01130</name>
</gene>
<dbReference type="InterPro" id="IPR033878">
    <property type="entry name" value="NfsB-like"/>
</dbReference>
<dbReference type="InterPro" id="IPR050627">
    <property type="entry name" value="Nitroreductase/BluB"/>
</dbReference>
<dbReference type="EMBL" id="CP063767">
    <property type="protein sequence ID" value="QOY60853.1"/>
    <property type="molecule type" value="Genomic_DNA"/>
</dbReference>
<evidence type="ECO:0000256" key="7">
    <source>
        <dbReference type="ARBA" id="ARBA00023027"/>
    </source>
</evidence>
<evidence type="ECO:0000259" key="8">
    <source>
        <dbReference type="Pfam" id="PF00881"/>
    </source>
</evidence>
<dbReference type="PANTHER" id="PTHR23026:SF125">
    <property type="entry name" value="OXYGEN-INSENSITIVE NAD(P)H NITROREDUCTASE"/>
    <property type="match status" value="1"/>
</dbReference>
<organism evidence="9 10">
    <name type="scientific">Thermophilibacter immobilis</name>
    <dbReference type="NCBI Taxonomy" id="2779519"/>
    <lineage>
        <taxon>Bacteria</taxon>
        <taxon>Bacillati</taxon>
        <taxon>Actinomycetota</taxon>
        <taxon>Coriobacteriia</taxon>
        <taxon>Coriobacteriales</taxon>
        <taxon>Atopobiaceae</taxon>
        <taxon>Thermophilibacter</taxon>
    </lineage>
</organism>
<reference evidence="9 10" key="1">
    <citation type="submission" date="2020-10" db="EMBL/GenBank/DDBJ databases">
        <title>Olsenella immobilis sp.nov., isolated from the mud in a fermentation cellar used for the production of Chinese strong-flavoured liquor.</title>
        <authorList>
            <person name="Lu L."/>
        </authorList>
    </citation>
    <scope>NUCLEOTIDE SEQUENCE [LARGE SCALE GENOMIC DNA]</scope>
    <source>
        <strain evidence="9 10">LZLJ-2</strain>
    </source>
</reference>
<evidence type="ECO:0000256" key="5">
    <source>
        <dbReference type="ARBA" id="ARBA00022857"/>
    </source>
</evidence>
<comment type="similarity">
    <text evidence="2">Belongs to the nitroreductase family.</text>
</comment>
<name>A0A7S7M912_9ACTN</name>
<dbReference type="InterPro" id="IPR000415">
    <property type="entry name" value="Nitroreductase-like"/>
</dbReference>
<dbReference type="Gene3D" id="3.40.109.10">
    <property type="entry name" value="NADH Oxidase"/>
    <property type="match status" value="1"/>
</dbReference>
<dbReference type="AlphaFoldDB" id="A0A7S7M912"/>
<keyword evidence="6" id="KW-0560">Oxidoreductase</keyword>
<evidence type="ECO:0000256" key="2">
    <source>
        <dbReference type="ARBA" id="ARBA00007118"/>
    </source>
</evidence>
<dbReference type="CDD" id="cd02149">
    <property type="entry name" value="NfsB-like"/>
    <property type="match status" value="1"/>
</dbReference>
<evidence type="ECO:0000313" key="10">
    <source>
        <dbReference type="Proteomes" id="UP000593735"/>
    </source>
</evidence>
<dbReference type="RefSeq" id="WP_194371659.1">
    <property type="nucleotide sequence ID" value="NZ_CP063767.1"/>
</dbReference>
<proteinExistence type="inferred from homology"/>
<feature type="domain" description="Nitroreductase" evidence="8">
    <location>
        <begin position="18"/>
        <end position="180"/>
    </location>
</feature>
<evidence type="ECO:0000256" key="6">
    <source>
        <dbReference type="ARBA" id="ARBA00023002"/>
    </source>
</evidence>
<evidence type="ECO:0000256" key="3">
    <source>
        <dbReference type="ARBA" id="ARBA00022630"/>
    </source>
</evidence>
<dbReference type="InterPro" id="IPR029479">
    <property type="entry name" value="Nitroreductase"/>
</dbReference>
<dbReference type="GO" id="GO:0005829">
    <property type="term" value="C:cytosol"/>
    <property type="evidence" value="ECO:0007669"/>
    <property type="project" value="TreeGrafter"/>
</dbReference>
<keyword evidence="10" id="KW-1185">Reference proteome</keyword>
<dbReference type="KEGG" id="tio:INP52_01130"/>
<keyword evidence="4" id="KW-0288">FMN</keyword>
<keyword evidence="7" id="KW-0520">NAD</keyword>
<accession>A0A7S7M912</accession>
<comment type="cofactor">
    <cofactor evidence="1">
        <name>FMN</name>
        <dbReference type="ChEBI" id="CHEBI:58210"/>
    </cofactor>
</comment>
<dbReference type="Pfam" id="PF00881">
    <property type="entry name" value="Nitroreductase"/>
    <property type="match status" value="1"/>
</dbReference>
<protein>
    <submittedName>
        <fullName evidence="9">NAD(P)H-dependent oxidoreductase</fullName>
    </submittedName>
</protein>
<dbReference type="SUPFAM" id="SSF55469">
    <property type="entry name" value="FMN-dependent nitroreductase-like"/>
    <property type="match status" value="1"/>
</dbReference>
<evidence type="ECO:0000256" key="1">
    <source>
        <dbReference type="ARBA" id="ARBA00001917"/>
    </source>
</evidence>
<dbReference type="Proteomes" id="UP000593735">
    <property type="component" value="Chromosome"/>
</dbReference>